<feature type="region of interest" description="Disordered" evidence="1">
    <location>
        <begin position="76"/>
        <end position="96"/>
    </location>
</feature>
<comment type="caution">
    <text evidence="3">The sequence shown here is derived from an EMBL/GenBank/DDBJ whole genome shotgun (WGS) entry which is preliminary data.</text>
</comment>
<dbReference type="EMBL" id="JAIZAY010000802">
    <property type="protein sequence ID" value="KAJ8017945.1"/>
    <property type="molecule type" value="Genomic_DNA"/>
</dbReference>
<name>A0A9Q1B9E0_HOLLE</name>
<reference evidence="3" key="1">
    <citation type="submission" date="2021-10" db="EMBL/GenBank/DDBJ databases">
        <title>Tropical sea cucumber genome reveals ecological adaptation and Cuvierian tubules defense mechanism.</title>
        <authorList>
            <person name="Chen T."/>
        </authorList>
    </citation>
    <scope>NUCLEOTIDE SEQUENCE</scope>
    <source>
        <strain evidence="3">Nanhai2018</strain>
        <tissue evidence="3">Muscle</tissue>
    </source>
</reference>
<dbReference type="Proteomes" id="UP001152320">
    <property type="component" value="Unassembled WGS sequence"/>
</dbReference>
<evidence type="ECO:0000256" key="1">
    <source>
        <dbReference type="SAM" id="MobiDB-lite"/>
    </source>
</evidence>
<feature type="domain" description="Tc1-like transposase DDE" evidence="2">
    <location>
        <begin position="3"/>
        <end position="60"/>
    </location>
</feature>
<accession>A0A9Q1B9E0</accession>
<feature type="compositionally biased region" description="Basic and acidic residues" evidence="1">
    <location>
        <begin position="76"/>
        <end position="89"/>
    </location>
</feature>
<evidence type="ECO:0000313" key="3">
    <source>
        <dbReference type="EMBL" id="KAJ8017945.1"/>
    </source>
</evidence>
<organism evidence="3 4">
    <name type="scientific">Holothuria leucospilota</name>
    <name type="common">Black long sea cucumber</name>
    <name type="synonym">Mertensiothuria leucospilota</name>
    <dbReference type="NCBI Taxonomy" id="206669"/>
    <lineage>
        <taxon>Eukaryota</taxon>
        <taxon>Metazoa</taxon>
        <taxon>Echinodermata</taxon>
        <taxon>Eleutherozoa</taxon>
        <taxon>Echinozoa</taxon>
        <taxon>Holothuroidea</taxon>
        <taxon>Aspidochirotacea</taxon>
        <taxon>Aspidochirotida</taxon>
        <taxon>Holothuriidae</taxon>
        <taxon>Holothuria</taxon>
    </lineage>
</organism>
<dbReference type="GO" id="GO:0003676">
    <property type="term" value="F:nucleic acid binding"/>
    <property type="evidence" value="ECO:0007669"/>
    <property type="project" value="InterPro"/>
</dbReference>
<dbReference type="OrthoDB" id="6021633at2759"/>
<dbReference type="Pfam" id="PF13358">
    <property type="entry name" value="DDE_3"/>
    <property type="match status" value="1"/>
</dbReference>
<protein>
    <submittedName>
        <fullName evidence="3">Transposable element Tc3 transposase</fullName>
    </submittedName>
</protein>
<dbReference type="InterPro" id="IPR038717">
    <property type="entry name" value="Tc1-like_DDE_dom"/>
</dbReference>
<proteinExistence type="predicted"/>
<gene>
    <name evidence="3" type="ORF">HOLleu_44330</name>
</gene>
<dbReference type="AlphaFoldDB" id="A0A9Q1B9E0"/>
<evidence type="ECO:0000259" key="2">
    <source>
        <dbReference type="Pfam" id="PF13358"/>
    </source>
</evidence>
<dbReference type="InterPro" id="IPR036397">
    <property type="entry name" value="RNaseH_sf"/>
</dbReference>
<sequence>MQDNDPKHTSAFARDFFKTANIVWWKTPPESPDLNPIEKIWHELKHFLRSHHKPTTKDQLVDGILTFWKHDTPRRTLVKQKDPKPDRQKRNCSLAQ</sequence>
<keyword evidence="4" id="KW-1185">Reference proteome</keyword>
<evidence type="ECO:0000313" key="4">
    <source>
        <dbReference type="Proteomes" id="UP001152320"/>
    </source>
</evidence>
<dbReference type="SUPFAM" id="SSF53098">
    <property type="entry name" value="Ribonuclease H-like"/>
    <property type="match status" value="1"/>
</dbReference>
<dbReference type="Gene3D" id="3.30.420.10">
    <property type="entry name" value="Ribonuclease H-like superfamily/Ribonuclease H"/>
    <property type="match status" value="1"/>
</dbReference>
<dbReference type="InterPro" id="IPR012337">
    <property type="entry name" value="RNaseH-like_sf"/>
</dbReference>